<feature type="region of interest" description="Disordered" evidence="2">
    <location>
        <begin position="334"/>
        <end position="577"/>
    </location>
</feature>
<feature type="region of interest" description="Disordered" evidence="2">
    <location>
        <begin position="205"/>
        <end position="230"/>
    </location>
</feature>
<evidence type="ECO:0000313" key="4">
    <source>
        <dbReference type="EMBL" id="TDH00922.1"/>
    </source>
</evidence>
<organism evidence="4 5">
    <name type="scientific">Perca flavescens</name>
    <name type="common">American yellow perch</name>
    <name type="synonym">Morone flavescens</name>
    <dbReference type="NCBI Taxonomy" id="8167"/>
    <lineage>
        <taxon>Eukaryota</taxon>
        <taxon>Metazoa</taxon>
        <taxon>Chordata</taxon>
        <taxon>Craniata</taxon>
        <taxon>Vertebrata</taxon>
        <taxon>Euteleostomi</taxon>
        <taxon>Actinopterygii</taxon>
        <taxon>Neopterygii</taxon>
        <taxon>Teleostei</taxon>
        <taxon>Neoteleostei</taxon>
        <taxon>Acanthomorphata</taxon>
        <taxon>Eupercaria</taxon>
        <taxon>Perciformes</taxon>
        <taxon>Percoidei</taxon>
        <taxon>Percidae</taxon>
        <taxon>Percinae</taxon>
        <taxon>Perca</taxon>
    </lineage>
</organism>
<keyword evidence="5" id="KW-1185">Reference proteome</keyword>
<feature type="compositionally biased region" description="Polar residues" evidence="2">
    <location>
        <begin position="346"/>
        <end position="355"/>
    </location>
</feature>
<dbReference type="Proteomes" id="UP000295070">
    <property type="component" value="Chromosome 17"/>
</dbReference>
<feature type="compositionally biased region" description="Low complexity" evidence="2">
    <location>
        <begin position="356"/>
        <end position="371"/>
    </location>
</feature>
<comment type="similarity">
    <text evidence="1">Belongs to the SPATA2 family.</text>
</comment>
<feature type="compositionally biased region" description="Basic and acidic residues" evidence="2">
    <location>
        <begin position="334"/>
        <end position="344"/>
    </location>
</feature>
<gene>
    <name evidence="4" type="ORF">EPR50_G00174690</name>
</gene>
<feature type="domain" description="Spermatogenesis-associated protein 2 PUB-like" evidence="3">
    <location>
        <begin position="33"/>
        <end position="193"/>
    </location>
</feature>
<dbReference type="PANTHER" id="PTHR15326">
    <property type="entry name" value="SPERMATOGENESIS-ASSOCIATED PROTEIN 2/TAMOZHENNIC"/>
    <property type="match status" value="1"/>
</dbReference>
<dbReference type="PANTHER" id="PTHR15326:SF9">
    <property type="entry name" value="SPERMATOGENESIS-ASSOCIATED PROTEIN 2"/>
    <property type="match status" value="1"/>
</dbReference>
<comment type="caution">
    <text evidence="4">The sequence shown here is derived from an EMBL/GenBank/DDBJ whole genome shotgun (WGS) entry which is preliminary data.</text>
</comment>
<sequence length="577" mass="64856">MKDGSRTEEQAKVSRQELYEDYVNCLQLCPEVRPCRDACLLKKAAQYLLTEPEPRGSFTVFPFYQAVRHDCKSLTTDCREHLSAFIKATELLETLCVNLFLQPWKKEIKTLKTFTGPFVYRLLPVLSSSTIQSVLACIGYLPHPDTPQSEYRLSEDANPDRAMLLGFELLLARVECYHLLELVEQVEPQEWLEVLQRRVGPTKLEEPTDKKTTIGQKEEEEKKKDDRKEIRQDLDTRLAVKPQPKPRHCHLISVDQSIMEMQMTYPDLVFRGRPVQLDEPQRANSCKSSSKDAHTTSTNNYSDDSKATELPERDCIKVPKAAAKTIFCKNDSSKADEVFGDDGKGSSCNDRNSGVTTSLGDTISSSSISKTDGSRVDCELSGPQEISLHIPLRAGSKAEQSLKPEEPQPTAEPPAWTQQQTVADLQNKRPDSSKLPSLSSMDEEQDLRKLAERMGQSHVQETKEEVKSKEENKREEQNTNRERRKKERKASTEGEAEEQNLIKPVMETGPALSHAHSEKQPTVCHHSPLTVSKADCQSKGGGSPGQREGEDTVGAETGRGEEEQLAQSYVIVENNKK</sequence>
<dbReference type="Pfam" id="PF21388">
    <property type="entry name" value="SPATA2_PUB-like"/>
    <property type="match status" value="1"/>
</dbReference>
<proteinExistence type="inferred from homology"/>
<dbReference type="InterPro" id="IPR048839">
    <property type="entry name" value="SPATA2_PUB-like"/>
</dbReference>
<dbReference type="EMBL" id="SCKG01000017">
    <property type="protein sequence ID" value="TDH00922.1"/>
    <property type="molecule type" value="Genomic_DNA"/>
</dbReference>
<dbReference type="AlphaFoldDB" id="A0A484CAV3"/>
<evidence type="ECO:0000256" key="2">
    <source>
        <dbReference type="SAM" id="MobiDB-lite"/>
    </source>
</evidence>
<name>A0A484CAV3_PERFV</name>
<protein>
    <recommendedName>
        <fullName evidence="3">Spermatogenesis-associated protein 2 PUB-like domain-containing protein</fullName>
    </recommendedName>
</protein>
<accession>A0A484CAV3</accession>
<feature type="region of interest" description="Disordered" evidence="2">
    <location>
        <begin position="279"/>
        <end position="309"/>
    </location>
</feature>
<dbReference type="STRING" id="8167.A0A484CAV3"/>
<evidence type="ECO:0000313" key="5">
    <source>
        <dbReference type="Proteomes" id="UP000295070"/>
    </source>
</evidence>
<dbReference type="Gene3D" id="1.20.58.2190">
    <property type="match status" value="1"/>
</dbReference>
<evidence type="ECO:0000256" key="1">
    <source>
        <dbReference type="ARBA" id="ARBA00038142"/>
    </source>
</evidence>
<evidence type="ECO:0000259" key="3">
    <source>
        <dbReference type="Pfam" id="PF21388"/>
    </source>
</evidence>
<reference evidence="4 5" key="1">
    <citation type="submission" date="2019-01" db="EMBL/GenBank/DDBJ databases">
        <title>A chromosome-scale genome assembly of the yellow perch, Perca flavescens.</title>
        <authorList>
            <person name="Feron R."/>
            <person name="Morvezen R."/>
            <person name="Bestin A."/>
            <person name="Haffray P."/>
            <person name="Klopp C."/>
            <person name="Zahm M."/>
            <person name="Cabau C."/>
            <person name="Roques C."/>
            <person name="Donnadieu C."/>
            <person name="Bouchez O."/>
            <person name="Christie M."/>
            <person name="Larson W."/>
            <person name="Guiguen Y."/>
        </authorList>
    </citation>
    <scope>NUCLEOTIDE SEQUENCE [LARGE SCALE GENOMIC DNA]</scope>
    <source>
        <strain evidence="4">YP-PL-M2</strain>
        <tissue evidence="4">Blood</tissue>
    </source>
</reference>
<feature type="compositionally biased region" description="Basic and acidic residues" evidence="2">
    <location>
        <begin position="460"/>
        <end position="481"/>
    </location>
</feature>
<dbReference type="GO" id="GO:0005737">
    <property type="term" value="C:cytoplasm"/>
    <property type="evidence" value="ECO:0007669"/>
    <property type="project" value="TreeGrafter"/>
</dbReference>